<dbReference type="EMBL" id="QTSX02004153">
    <property type="protein sequence ID" value="KAJ9067431.1"/>
    <property type="molecule type" value="Genomic_DNA"/>
</dbReference>
<proteinExistence type="predicted"/>
<organism evidence="1 2">
    <name type="scientific">Entomophthora muscae</name>
    <dbReference type="NCBI Taxonomy" id="34485"/>
    <lineage>
        <taxon>Eukaryota</taxon>
        <taxon>Fungi</taxon>
        <taxon>Fungi incertae sedis</taxon>
        <taxon>Zoopagomycota</taxon>
        <taxon>Entomophthoromycotina</taxon>
        <taxon>Entomophthoromycetes</taxon>
        <taxon>Entomophthorales</taxon>
        <taxon>Entomophthoraceae</taxon>
        <taxon>Entomophthora</taxon>
    </lineage>
</organism>
<accession>A0ACC2SZ13</accession>
<reference evidence="1" key="1">
    <citation type="submission" date="2022-04" db="EMBL/GenBank/DDBJ databases">
        <title>Genome of the entomopathogenic fungus Entomophthora muscae.</title>
        <authorList>
            <person name="Elya C."/>
            <person name="Lovett B.R."/>
            <person name="Lee E."/>
            <person name="Macias A.M."/>
            <person name="Hajek A.E."/>
            <person name="De Bivort B.L."/>
            <person name="Kasson M.T."/>
            <person name="De Fine Licht H.H."/>
            <person name="Stajich J.E."/>
        </authorList>
    </citation>
    <scope>NUCLEOTIDE SEQUENCE</scope>
    <source>
        <strain evidence="1">Berkeley</strain>
    </source>
</reference>
<keyword evidence="2" id="KW-1185">Reference proteome</keyword>
<evidence type="ECO:0000313" key="2">
    <source>
        <dbReference type="Proteomes" id="UP001165960"/>
    </source>
</evidence>
<dbReference type="Proteomes" id="UP001165960">
    <property type="component" value="Unassembled WGS sequence"/>
</dbReference>
<evidence type="ECO:0000313" key="1">
    <source>
        <dbReference type="EMBL" id="KAJ9067431.1"/>
    </source>
</evidence>
<name>A0ACC2SZ13_9FUNG</name>
<gene>
    <name evidence="1" type="ORF">DSO57_1039193</name>
</gene>
<comment type="caution">
    <text evidence="1">The sequence shown here is derived from an EMBL/GenBank/DDBJ whole genome shotgun (WGS) entry which is preliminary data.</text>
</comment>
<protein>
    <submittedName>
        <fullName evidence="1">Uncharacterized protein</fullName>
    </submittedName>
</protein>
<sequence length="644" mass="70829">MESSIGLEGVAPDLMSSFGFDVSRFNLDDFENLSIHEVSPEQKQVDISCPEQAAELKGDAFSKEVGDSMEVAQSSLDSPAETTKRAFVSDDSVNVTVNKPNLTVLVNENKKPKKGILKPSSPPENFAARSSTIFRQHKEKILERISLLNRGSAYIDFNDPSLKQELHPRELKRVRFSFPLGSTSFILPNSCKITSPTSTQLTGNSSIISPEGPSCQLSVRDTIEWYRSLCHSREEMPNARFIQLLEEAENTQQRIDSINMSGESLSMRNIISFADGIDLLNGLTRLELEDCGLDNDCIKVLCSNFLQTDRLLWLSLANNPKIRSEGFRFIATYINQSKQLKFLDLSCNIIDVKAAKFLARGVMAPLLLLPLEEVGEVSTPTSASLMENPFAEPSCCLEELRLNECSLHLNELKIICQGLSRSNLKSLSLCGNKISHLGAAALVSLLTGSKGESSQLVILDLSMNHLKSSGLEQLLLPLSDPQVRLEELNLGRNGISELGMAKLFAALKTNKRLYRLDLSNNPVCGPSLEGLLSLKECLTLNRNLRDLFLSDTAMTSEGAITLAEVLPESKTLIRLDISQNNILMAGLLALSVSARLNFSITCLDVSIPPNDPEFASLSQDILSTCIRNTQLTDDLTFGKPSLTQ</sequence>